<reference evidence="1" key="1">
    <citation type="journal article" date="2018" name="DNA Res.">
        <title>Multiple hybrid de novo genome assembly of finger millet, an orphan allotetraploid crop.</title>
        <authorList>
            <person name="Hatakeyama M."/>
            <person name="Aluri S."/>
            <person name="Balachadran M.T."/>
            <person name="Sivarajan S.R."/>
            <person name="Patrignani A."/>
            <person name="Gruter S."/>
            <person name="Poveda L."/>
            <person name="Shimizu-Inatsugi R."/>
            <person name="Baeten J."/>
            <person name="Francoijs K.J."/>
            <person name="Nataraja K.N."/>
            <person name="Reddy Y.A.N."/>
            <person name="Phadnis S."/>
            <person name="Ravikumar R.L."/>
            <person name="Schlapbach R."/>
            <person name="Sreeman S.M."/>
            <person name="Shimizu K.K."/>
        </authorList>
    </citation>
    <scope>NUCLEOTIDE SEQUENCE</scope>
</reference>
<evidence type="ECO:0000313" key="1">
    <source>
        <dbReference type="EMBL" id="GJM87877.1"/>
    </source>
</evidence>
<dbReference type="Proteomes" id="UP001054889">
    <property type="component" value="Unassembled WGS sequence"/>
</dbReference>
<name>A0AAV5BPQ8_ELECO</name>
<proteinExistence type="predicted"/>
<sequence>MGSGEDAGRLPRAADAAVGRLASEADATLQAWRAHLVDAAGSWLPCWIAAKRLLVEASSPYLQARS</sequence>
<protein>
    <submittedName>
        <fullName evidence="1">Uncharacterized protein</fullName>
    </submittedName>
</protein>
<keyword evidence="2" id="KW-1185">Reference proteome</keyword>
<organism evidence="1 2">
    <name type="scientific">Eleusine coracana subsp. coracana</name>
    <dbReference type="NCBI Taxonomy" id="191504"/>
    <lineage>
        <taxon>Eukaryota</taxon>
        <taxon>Viridiplantae</taxon>
        <taxon>Streptophyta</taxon>
        <taxon>Embryophyta</taxon>
        <taxon>Tracheophyta</taxon>
        <taxon>Spermatophyta</taxon>
        <taxon>Magnoliopsida</taxon>
        <taxon>Liliopsida</taxon>
        <taxon>Poales</taxon>
        <taxon>Poaceae</taxon>
        <taxon>PACMAD clade</taxon>
        <taxon>Chloridoideae</taxon>
        <taxon>Cynodonteae</taxon>
        <taxon>Eleusininae</taxon>
        <taxon>Eleusine</taxon>
    </lineage>
</organism>
<dbReference type="EMBL" id="BQKI01000002">
    <property type="protein sequence ID" value="GJM87877.1"/>
    <property type="molecule type" value="Genomic_DNA"/>
</dbReference>
<reference evidence="1" key="2">
    <citation type="submission" date="2021-12" db="EMBL/GenBank/DDBJ databases">
        <title>Resequencing data analysis of finger millet.</title>
        <authorList>
            <person name="Hatakeyama M."/>
            <person name="Aluri S."/>
            <person name="Balachadran M.T."/>
            <person name="Sivarajan S.R."/>
            <person name="Poveda L."/>
            <person name="Shimizu-Inatsugi R."/>
            <person name="Schlapbach R."/>
            <person name="Sreeman S.M."/>
            <person name="Shimizu K.K."/>
        </authorList>
    </citation>
    <scope>NUCLEOTIDE SEQUENCE</scope>
</reference>
<gene>
    <name evidence="1" type="primary">ga03875</name>
    <name evidence="1" type="ORF">PR202_ga03875</name>
</gene>
<evidence type="ECO:0000313" key="2">
    <source>
        <dbReference type="Proteomes" id="UP001054889"/>
    </source>
</evidence>
<dbReference type="AlphaFoldDB" id="A0AAV5BPQ8"/>
<accession>A0AAV5BPQ8</accession>
<comment type="caution">
    <text evidence="1">The sequence shown here is derived from an EMBL/GenBank/DDBJ whole genome shotgun (WGS) entry which is preliminary data.</text>
</comment>